<reference evidence="3" key="1">
    <citation type="journal article" date="2013" name="Nature">
        <title>Pan genome of the phytoplankton Emiliania underpins its global distribution.</title>
        <authorList>
            <person name="Read B.A."/>
            <person name="Kegel J."/>
            <person name="Klute M.J."/>
            <person name="Kuo A."/>
            <person name="Lefebvre S.C."/>
            <person name="Maumus F."/>
            <person name="Mayer C."/>
            <person name="Miller J."/>
            <person name="Monier A."/>
            <person name="Salamov A."/>
            <person name="Young J."/>
            <person name="Aguilar M."/>
            <person name="Claverie J.M."/>
            <person name="Frickenhaus S."/>
            <person name="Gonzalez K."/>
            <person name="Herman E.K."/>
            <person name="Lin Y.C."/>
            <person name="Napier J."/>
            <person name="Ogata H."/>
            <person name="Sarno A.F."/>
            <person name="Shmutz J."/>
            <person name="Schroeder D."/>
            <person name="de Vargas C."/>
            <person name="Verret F."/>
            <person name="von Dassow P."/>
            <person name="Valentin K."/>
            <person name="Van de Peer Y."/>
            <person name="Wheeler G."/>
            <person name="Dacks J.B."/>
            <person name="Delwiche C.F."/>
            <person name="Dyhrman S.T."/>
            <person name="Glockner G."/>
            <person name="John U."/>
            <person name="Richards T."/>
            <person name="Worden A.Z."/>
            <person name="Zhang X."/>
            <person name="Grigoriev I.V."/>
            <person name="Allen A.E."/>
            <person name="Bidle K."/>
            <person name="Borodovsky M."/>
            <person name="Bowler C."/>
            <person name="Brownlee C."/>
            <person name="Cock J.M."/>
            <person name="Elias M."/>
            <person name="Gladyshev V.N."/>
            <person name="Groth M."/>
            <person name="Guda C."/>
            <person name="Hadaegh A."/>
            <person name="Iglesias-Rodriguez M.D."/>
            <person name="Jenkins J."/>
            <person name="Jones B.M."/>
            <person name="Lawson T."/>
            <person name="Leese F."/>
            <person name="Lindquist E."/>
            <person name="Lobanov A."/>
            <person name="Lomsadze A."/>
            <person name="Malik S.B."/>
            <person name="Marsh M.E."/>
            <person name="Mackinder L."/>
            <person name="Mock T."/>
            <person name="Mueller-Roeber B."/>
            <person name="Pagarete A."/>
            <person name="Parker M."/>
            <person name="Probert I."/>
            <person name="Quesneville H."/>
            <person name="Raines C."/>
            <person name="Rensing S.A."/>
            <person name="Riano-Pachon D.M."/>
            <person name="Richier S."/>
            <person name="Rokitta S."/>
            <person name="Shiraiwa Y."/>
            <person name="Soanes D.M."/>
            <person name="van der Giezen M."/>
            <person name="Wahlund T.M."/>
            <person name="Williams B."/>
            <person name="Wilson W."/>
            <person name="Wolfe G."/>
            <person name="Wurch L.L."/>
        </authorList>
    </citation>
    <scope>NUCLEOTIDE SEQUENCE</scope>
</reference>
<organism evidence="2 3">
    <name type="scientific">Emiliania huxleyi (strain CCMP1516)</name>
    <dbReference type="NCBI Taxonomy" id="280463"/>
    <lineage>
        <taxon>Eukaryota</taxon>
        <taxon>Haptista</taxon>
        <taxon>Haptophyta</taxon>
        <taxon>Prymnesiophyceae</taxon>
        <taxon>Isochrysidales</taxon>
        <taxon>Noelaerhabdaceae</taxon>
        <taxon>Emiliania</taxon>
    </lineage>
</organism>
<feature type="compositionally biased region" description="Low complexity" evidence="1">
    <location>
        <begin position="219"/>
        <end position="237"/>
    </location>
</feature>
<keyword evidence="3" id="KW-1185">Reference proteome</keyword>
<dbReference type="RefSeq" id="XP_005777234.1">
    <property type="nucleotide sequence ID" value="XM_005777177.1"/>
</dbReference>
<dbReference type="GeneID" id="17270350"/>
<protein>
    <submittedName>
        <fullName evidence="2">Uncharacterized protein</fullName>
    </submittedName>
</protein>
<reference evidence="2" key="2">
    <citation type="submission" date="2024-10" db="UniProtKB">
        <authorList>
            <consortium name="EnsemblProtists"/>
        </authorList>
    </citation>
    <scope>IDENTIFICATION</scope>
</reference>
<dbReference type="Proteomes" id="UP000013827">
    <property type="component" value="Unassembled WGS sequence"/>
</dbReference>
<feature type="compositionally biased region" description="Basic and acidic residues" evidence="1">
    <location>
        <begin position="173"/>
        <end position="186"/>
    </location>
</feature>
<dbReference type="KEGG" id="ehx:EMIHUDRAFT_238310"/>
<dbReference type="EnsemblProtists" id="EOD24805">
    <property type="protein sequence ID" value="EOD24805"/>
    <property type="gene ID" value="EMIHUDRAFT_238310"/>
</dbReference>
<dbReference type="HOGENOM" id="CLU_614577_0_0_1"/>
<evidence type="ECO:0000313" key="2">
    <source>
        <dbReference type="EnsemblProtists" id="EOD24805"/>
    </source>
</evidence>
<feature type="region of interest" description="Disordered" evidence="1">
    <location>
        <begin position="173"/>
        <end position="250"/>
    </location>
</feature>
<sequence>MLHGAWDAVPLLVPVSKGPAAVEKKAWGWCDGFGDTSALSVAVVSVAAAGAYTAYRLWRRGRSLEELLLEQLLGAATADGGGGAAIDPIQCSSAKGGVIAGRKLGVRVRLETPLLFWPERAAWLWHKKWNLPRIVVDADLTLSPHYPDHERSLAVVATCGTLVAGDAELRDEGLGGERSASERPAYDGDSGVMFGSHPRSAVEKKVPRGRSPHLHSSVAAGEAAEAAAAAPPTAQEEWTPDLSSQRPAMGHRVAASGWGCDARAGGGGVEAGWWGTAAAAAEQAPGALLVAAATGLASTTSSTLRARPGGGVAASAVESTFAILRSDSEPMRLLVSSRYALPDGAAAGEGCSLYPAQQALVFSCGCEPHAGRKELHANESAVEVRRARRRLEDTVTDERVGLFTPDKDGDTHTSCGRVAVIAARRGTVCGEVGRVLRFPQLTVRSL</sequence>
<evidence type="ECO:0000313" key="3">
    <source>
        <dbReference type="Proteomes" id="UP000013827"/>
    </source>
</evidence>
<evidence type="ECO:0000256" key="1">
    <source>
        <dbReference type="SAM" id="MobiDB-lite"/>
    </source>
</evidence>
<proteinExistence type="predicted"/>
<dbReference type="AlphaFoldDB" id="A0A0D3JMS0"/>
<name>A0A0D3JMS0_EMIH1</name>
<accession>A0A0D3JMS0</accession>
<dbReference type="PaxDb" id="2903-EOD24805"/>